<dbReference type="EMBL" id="BONG01000079">
    <property type="protein sequence ID" value="GIF94042.1"/>
    <property type="molecule type" value="Genomic_DNA"/>
</dbReference>
<name>A0A8J3K716_9ACTN</name>
<evidence type="ECO:0008006" key="5">
    <source>
        <dbReference type="Google" id="ProtNLM"/>
    </source>
</evidence>
<evidence type="ECO:0000256" key="2">
    <source>
        <dbReference type="SAM" id="SignalP"/>
    </source>
</evidence>
<keyword evidence="1" id="KW-1133">Transmembrane helix</keyword>
<keyword evidence="1" id="KW-0812">Transmembrane</keyword>
<comment type="caution">
    <text evidence="3">The sequence shown here is derived from an EMBL/GenBank/DDBJ whole genome shotgun (WGS) entry which is preliminary data.</text>
</comment>
<evidence type="ECO:0000313" key="3">
    <source>
        <dbReference type="EMBL" id="GIF94042.1"/>
    </source>
</evidence>
<feature type="chain" id="PRO_5035171022" description="TrbC/VIRB2 family protein" evidence="2">
    <location>
        <begin position="30"/>
        <end position="112"/>
    </location>
</feature>
<dbReference type="Proteomes" id="UP000619293">
    <property type="component" value="Unassembled WGS sequence"/>
</dbReference>
<evidence type="ECO:0000256" key="1">
    <source>
        <dbReference type="SAM" id="Phobius"/>
    </source>
</evidence>
<dbReference type="AlphaFoldDB" id="A0A8J3K716"/>
<protein>
    <recommendedName>
        <fullName evidence="5">TrbC/VIRB2 family protein</fullName>
    </recommendedName>
</protein>
<keyword evidence="4" id="KW-1185">Reference proteome</keyword>
<feature type="transmembrane region" description="Helical" evidence="1">
    <location>
        <begin position="53"/>
        <end position="71"/>
    </location>
</feature>
<keyword evidence="1" id="KW-0472">Membrane</keyword>
<sequence>MIRQLIRRLCVVGAAAFAAVVLAASAAYAEPRPDDPELDLGTLIGNVTGLVRGLLIGIATLFLTLGCVRYMMANGDPMATEKGKTALRNALIGYALALLSEPLLGLVKGLVE</sequence>
<proteinExistence type="predicted"/>
<feature type="signal peptide" evidence="2">
    <location>
        <begin position="1"/>
        <end position="29"/>
    </location>
</feature>
<dbReference type="InterPro" id="IPR043993">
    <property type="entry name" value="T4SS_pilin"/>
</dbReference>
<accession>A0A8J3K716</accession>
<organism evidence="3 4">
    <name type="scientific">Catellatospora chokoriensis</name>
    <dbReference type="NCBI Taxonomy" id="310353"/>
    <lineage>
        <taxon>Bacteria</taxon>
        <taxon>Bacillati</taxon>
        <taxon>Actinomycetota</taxon>
        <taxon>Actinomycetes</taxon>
        <taxon>Micromonosporales</taxon>
        <taxon>Micromonosporaceae</taxon>
        <taxon>Catellatospora</taxon>
    </lineage>
</organism>
<reference evidence="3 4" key="1">
    <citation type="submission" date="2021-01" db="EMBL/GenBank/DDBJ databases">
        <title>Whole genome shotgun sequence of Catellatospora chokoriensis NBRC 107358.</title>
        <authorList>
            <person name="Komaki H."/>
            <person name="Tamura T."/>
        </authorList>
    </citation>
    <scope>NUCLEOTIDE SEQUENCE [LARGE SCALE GENOMIC DNA]</scope>
    <source>
        <strain evidence="3 4">NBRC 107358</strain>
    </source>
</reference>
<gene>
    <name evidence="3" type="ORF">Cch02nite_74860</name>
</gene>
<dbReference type="Pfam" id="PF18895">
    <property type="entry name" value="T4SS_pilin"/>
    <property type="match status" value="1"/>
</dbReference>
<dbReference type="RefSeq" id="WP_191843982.1">
    <property type="nucleotide sequence ID" value="NZ_BAAALB010000041.1"/>
</dbReference>
<keyword evidence="2" id="KW-0732">Signal</keyword>
<feature type="transmembrane region" description="Helical" evidence="1">
    <location>
        <begin position="91"/>
        <end position="111"/>
    </location>
</feature>
<evidence type="ECO:0000313" key="4">
    <source>
        <dbReference type="Proteomes" id="UP000619293"/>
    </source>
</evidence>